<dbReference type="SMR" id="A0A816KHN4"/>
<evidence type="ECO:0000313" key="1">
    <source>
        <dbReference type="EMBL" id="CAF1918960.1"/>
    </source>
</evidence>
<name>A0A816KHN4_BRANA</name>
<organism evidence="1">
    <name type="scientific">Brassica napus</name>
    <name type="common">Rape</name>
    <dbReference type="NCBI Taxonomy" id="3708"/>
    <lineage>
        <taxon>Eukaryota</taxon>
        <taxon>Viridiplantae</taxon>
        <taxon>Streptophyta</taxon>
        <taxon>Embryophyta</taxon>
        <taxon>Tracheophyta</taxon>
        <taxon>Spermatophyta</taxon>
        <taxon>Magnoliopsida</taxon>
        <taxon>eudicotyledons</taxon>
        <taxon>Gunneridae</taxon>
        <taxon>Pentapetalae</taxon>
        <taxon>rosids</taxon>
        <taxon>malvids</taxon>
        <taxon>Brassicales</taxon>
        <taxon>Brassicaceae</taxon>
        <taxon>Brassiceae</taxon>
        <taxon>Brassica</taxon>
    </lineage>
</organism>
<dbReference type="AlphaFoldDB" id="A0A816KHN4"/>
<sequence length="113" mass="12639">MLALVWSTEALFDLKIKKVSIEISSSRLPAIMSMTSIPWNLHHLSRRVLRALECFEEVHLALVHQGSNTIADCIAGSSLQQRHHQSYLARSGPCWLNSQIHRDTMGDLGSVSC</sequence>
<reference evidence="1" key="1">
    <citation type="submission" date="2021-01" db="EMBL/GenBank/DDBJ databases">
        <authorList>
            <consortium name="Genoscope - CEA"/>
            <person name="William W."/>
        </authorList>
    </citation>
    <scope>NUCLEOTIDE SEQUENCE</scope>
</reference>
<proteinExistence type="predicted"/>
<gene>
    <name evidence="1" type="ORF">DARMORV10_C02P44700.1</name>
</gene>
<dbReference type="Proteomes" id="UP001295469">
    <property type="component" value="Chromosome C02"/>
</dbReference>
<protein>
    <submittedName>
        <fullName evidence="1">(rape) hypothetical protein</fullName>
    </submittedName>
</protein>
<accession>A0A816KHN4</accession>
<dbReference type="EMBL" id="HG994366">
    <property type="protein sequence ID" value="CAF1918960.1"/>
    <property type="molecule type" value="Genomic_DNA"/>
</dbReference>